<evidence type="ECO:0000313" key="2">
    <source>
        <dbReference type="EMBL" id="VEL35843.1"/>
    </source>
</evidence>
<gene>
    <name evidence="2" type="ORF">PXEA_LOCUS29283</name>
</gene>
<reference evidence="2" key="1">
    <citation type="submission" date="2018-11" db="EMBL/GenBank/DDBJ databases">
        <authorList>
            <consortium name="Pathogen Informatics"/>
        </authorList>
    </citation>
    <scope>NUCLEOTIDE SEQUENCE</scope>
</reference>
<dbReference type="AlphaFoldDB" id="A0A3S5C509"/>
<organism evidence="2 3">
    <name type="scientific">Protopolystoma xenopodis</name>
    <dbReference type="NCBI Taxonomy" id="117903"/>
    <lineage>
        <taxon>Eukaryota</taxon>
        <taxon>Metazoa</taxon>
        <taxon>Spiralia</taxon>
        <taxon>Lophotrochozoa</taxon>
        <taxon>Platyhelminthes</taxon>
        <taxon>Monogenea</taxon>
        <taxon>Polyopisthocotylea</taxon>
        <taxon>Polystomatidea</taxon>
        <taxon>Polystomatidae</taxon>
        <taxon>Protopolystoma</taxon>
    </lineage>
</organism>
<dbReference type="Proteomes" id="UP000784294">
    <property type="component" value="Unassembled WGS sequence"/>
</dbReference>
<name>A0A3S5C509_9PLAT</name>
<dbReference type="EMBL" id="CAAALY010250812">
    <property type="protein sequence ID" value="VEL35843.1"/>
    <property type="molecule type" value="Genomic_DNA"/>
</dbReference>
<accession>A0A3S5C509</accession>
<protein>
    <submittedName>
        <fullName evidence="2">Uncharacterized protein</fullName>
    </submittedName>
</protein>
<evidence type="ECO:0000313" key="3">
    <source>
        <dbReference type="Proteomes" id="UP000784294"/>
    </source>
</evidence>
<evidence type="ECO:0000256" key="1">
    <source>
        <dbReference type="SAM" id="MobiDB-lite"/>
    </source>
</evidence>
<keyword evidence="3" id="KW-1185">Reference proteome</keyword>
<comment type="caution">
    <text evidence="2">The sequence shown here is derived from an EMBL/GenBank/DDBJ whole genome shotgun (WGS) entry which is preliminary data.</text>
</comment>
<feature type="region of interest" description="Disordered" evidence="1">
    <location>
        <begin position="22"/>
        <end position="52"/>
    </location>
</feature>
<proteinExistence type="predicted"/>
<feature type="compositionally biased region" description="Polar residues" evidence="1">
    <location>
        <begin position="34"/>
        <end position="51"/>
    </location>
</feature>
<sequence length="130" mass="13577">MPVTGLPVCHQGLGDTGAFLHSPLSGEARKSEASDATPSLPDTISQLQSPQVRRPRRFTLSLAISTANTTASRGTELPVESHFSPTITATAPIQTLGSCSGRSSLVLPSPSSWLLTDSESFLNNLSTSNA</sequence>